<dbReference type="STRING" id="99883.ENSTNIP00000019491"/>
<name>H3DG47_TETNG</name>
<evidence type="ECO:0000313" key="4">
    <source>
        <dbReference type="Ensembl" id="ENSTNIP00000019491.1"/>
    </source>
</evidence>
<dbReference type="Ensembl" id="ENSTNIT00000019721.1">
    <property type="protein sequence ID" value="ENSTNIP00000019491.1"/>
    <property type="gene ID" value="ENSTNIG00000016394.1"/>
</dbReference>
<dbReference type="SMART" id="SM00368">
    <property type="entry name" value="LRR_RI"/>
    <property type="match status" value="5"/>
</dbReference>
<organism evidence="4 5">
    <name type="scientific">Tetraodon nigroviridis</name>
    <name type="common">Spotted green pufferfish</name>
    <name type="synonym">Chelonodon nigroviridis</name>
    <dbReference type="NCBI Taxonomy" id="99883"/>
    <lineage>
        <taxon>Eukaryota</taxon>
        <taxon>Metazoa</taxon>
        <taxon>Chordata</taxon>
        <taxon>Craniata</taxon>
        <taxon>Vertebrata</taxon>
        <taxon>Euteleostomi</taxon>
        <taxon>Actinopterygii</taxon>
        <taxon>Neopterygii</taxon>
        <taxon>Teleostei</taxon>
        <taxon>Neoteleostei</taxon>
        <taxon>Acanthomorphata</taxon>
        <taxon>Eupercaria</taxon>
        <taxon>Tetraodontiformes</taxon>
        <taxon>Tetradontoidea</taxon>
        <taxon>Tetraodontidae</taxon>
        <taxon>Tetraodon</taxon>
    </lineage>
</organism>
<dbReference type="HOGENOM" id="CLU_029623_1_0_1"/>
<dbReference type="InterPro" id="IPR052410">
    <property type="entry name" value="DRC5"/>
</dbReference>
<dbReference type="InterPro" id="IPR032675">
    <property type="entry name" value="LRR_dom_sf"/>
</dbReference>
<protein>
    <submittedName>
        <fullName evidence="4">T-complex-associated-testis-expressed 1</fullName>
    </submittedName>
</protein>
<reference evidence="4" key="3">
    <citation type="submission" date="2025-09" db="UniProtKB">
        <authorList>
            <consortium name="Ensembl"/>
        </authorList>
    </citation>
    <scope>IDENTIFICATION</scope>
</reference>
<dbReference type="GeneTree" id="ENSGT00940000159341"/>
<accession>H3DG47</accession>
<reference evidence="4" key="2">
    <citation type="submission" date="2025-08" db="UniProtKB">
        <authorList>
            <consortium name="Ensembl"/>
        </authorList>
    </citation>
    <scope>IDENTIFICATION</scope>
</reference>
<dbReference type="Pfam" id="PF13516">
    <property type="entry name" value="LRR_6"/>
    <property type="match status" value="3"/>
</dbReference>
<dbReference type="OMA" id="PVCHVAR"/>
<evidence type="ECO:0000256" key="3">
    <source>
        <dbReference type="ARBA" id="ARBA00023212"/>
    </source>
</evidence>
<proteinExistence type="predicted"/>
<dbReference type="GO" id="GO:0005856">
    <property type="term" value="C:cytoskeleton"/>
    <property type="evidence" value="ECO:0007669"/>
    <property type="project" value="UniProtKB-SubCell"/>
</dbReference>
<dbReference type="SUPFAM" id="SSF52047">
    <property type="entry name" value="RNI-like"/>
    <property type="match status" value="1"/>
</dbReference>
<dbReference type="AlphaFoldDB" id="H3DG47"/>
<dbReference type="PANTHER" id="PTHR24107:SF27">
    <property type="entry name" value="DYNEIN REGULATORY COMPLEX SUBUNIT 5"/>
    <property type="match status" value="1"/>
</dbReference>
<dbReference type="Gene3D" id="3.80.10.10">
    <property type="entry name" value="Ribonuclease Inhibitor"/>
    <property type="match status" value="2"/>
</dbReference>
<dbReference type="InterPro" id="IPR001611">
    <property type="entry name" value="Leu-rich_rpt"/>
</dbReference>
<sequence length="439" mass="49749">NVDPSKKSKKMSRRIFAEDPSWTLETVPCLSIICLENIAANFLANPVYEELTPAHKDFVQERLSTSLPLQITANLIGDGVYWRRCCEQRWNFCDVSCYGHSWKRMFFERHVAHLIEFFVPGVTKPATILDMVPLSNNYIRRLSITQLLPPIKKPPKEVEKVEGGEDKQQELELESETARDQPHLDHFDFNILLHKLTNLQELHLVYRVKNCGMNFEWSLYEMTVGDCESLGRALRSCVTLKILRVCQSQINDDKCCELVKHLLDHPSLRTLDFSYNLIGDKGAKAISQLLIKSRLETLRMCNNSVGEQGATAIAQALSQNPTLRSLNLRLNRLQDEGGEAIARALRNSSLSHLHLGANELTQRTAVTLAKALLKNKTLRSLNLSCNKLGVDGGKALEGAMSRNTSLTECDVRLTGIEEETASFIKQVLWSNRHLRQKRS</sequence>
<keyword evidence="5" id="KW-1185">Reference proteome</keyword>
<reference evidence="5" key="1">
    <citation type="journal article" date="2004" name="Nature">
        <title>Genome duplication in the teleost fish Tetraodon nigroviridis reveals the early vertebrate proto-karyotype.</title>
        <authorList>
            <person name="Jaillon O."/>
            <person name="Aury J.-M."/>
            <person name="Brunet F."/>
            <person name="Petit J.-L."/>
            <person name="Stange-Thomann N."/>
            <person name="Mauceli E."/>
            <person name="Bouneau L."/>
            <person name="Fischer C."/>
            <person name="Ozouf-Costaz C."/>
            <person name="Bernot A."/>
            <person name="Nicaud S."/>
            <person name="Jaffe D."/>
            <person name="Fisher S."/>
            <person name="Lutfalla G."/>
            <person name="Dossat C."/>
            <person name="Segurens B."/>
            <person name="Dasilva C."/>
            <person name="Salanoubat M."/>
            <person name="Levy M."/>
            <person name="Boudet N."/>
            <person name="Castellano S."/>
            <person name="Anthouard V."/>
            <person name="Jubin C."/>
            <person name="Castelli V."/>
            <person name="Katinka M."/>
            <person name="Vacherie B."/>
            <person name="Biemont C."/>
            <person name="Skalli Z."/>
            <person name="Cattolico L."/>
            <person name="Poulain J."/>
            <person name="De Berardinis V."/>
            <person name="Cruaud C."/>
            <person name="Duprat S."/>
            <person name="Brottier P."/>
            <person name="Coutanceau J.-P."/>
            <person name="Gouzy J."/>
            <person name="Parra G."/>
            <person name="Lardier G."/>
            <person name="Chapple C."/>
            <person name="McKernan K.J."/>
            <person name="McEwan P."/>
            <person name="Bosak S."/>
            <person name="Kellis M."/>
            <person name="Volff J.-N."/>
            <person name="Guigo R."/>
            <person name="Zody M.C."/>
            <person name="Mesirov J."/>
            <person name="Lindblad-Toh K."/>
            <person name="Birren B."/>
            <person name="Nusbaum C."/>
            <person name="Kahn D."/>
            <person name="Robinson-Rechavi M."/>
            <person name="Laudet V."/>
            <person name="Schachter V."/>
            <person name="Quetier F."/>
            <person name="Saurin W."/>
            <person name="Scarpelli C."/>
            <person name="Wincker P."/>
            <person name="Lander E.S."/>
            <person name="Weissenbach J."/>
            <person name="Roest Crollius H."/>
        </authorList>
    </citation>
    <scope>NUCLEOTIDE SEQUENCE [LARGE SCALE GENOMIC DNA]</scope>
</reference>
<evidence type="ECO:0000313" key="5">
    <source>
        <dbReference type="Proteomes" id="UP000007303"/>
    </source>
</evidence>
<evidence type="ECO:0000256" key="2">
    <source>
        <dbReference type="ARBA" id="ARBA00022490"/>
    </source>
</evidence>
<dbReference type="Proteomes" id="UP000007303">
    <property type="component" value="Unassembled WGS sequence"/>
</dbReference>
<dbReference type="PANTHER" id="PTHR24107">
    <property type="entry name" value="YNEIN REGULATORY COMPLEX SUBUNIT 5"/>
    <property type="match status" value="1"/>
</dbReference>
<keyword evidence="3" id="KW-0206">Cytoskeleton</keyword>
<comment type="subcellular location">
    <subcellularLocation>
        <location evidence="1">Cytoplasm</location>
        <location evidence="1">Cytoskeleton</location>
    </subcellularLocation>
</comment>
<dbReference type="InParanoid" id="H3DG47"/>
<keyword evidence="2" id="KW-0963">Cytoplasm</keyword>
<evidence type="ECO:0000256" key="1">
    <source>
        <dbReference type="ARBA" id="ARBA00004245"/>
    </source>
</evidence>